<proteinExistence type="predicted"/>
<accession>A0A6H2H4R0</accession>
<keyword evidence="1" id="KW-0812">Transmembrane</keyword>
<dbReference type="KEGG" id="pvac:HC248_00019"/>
<keyword evidence="1" id="KW-1133">Transmembrane helix</keyword>
<feature type="transmembrane region" description="Helical" evidence="1">
    <location>
        <begin position="55"/>
        <end position="75"/>
    </location>
</feature>
<dbReference type="Proteomes" id="UP000502041">
    <property type="component" value="Chromosome"/>
</dbReference>
<keyword evidence="3" id="KW-1185">Reference proteome</keyword>
<reference evidence="2 3" key="1">
    <citation type="submission" date="2020-04" db="EMBL/GenBank/DDBJ databases">
        <title>Complete genome of a Psychrophilic, Marine, Gas Vacuolate Bacterium Polaromonas vacuolata KCTC 22033T.</title>
        <authorList>
            <person name="Hwang K."/>
            <person name="Kim K.M."/>
        </authorList>
    </citation>
    <scope>NUCLEOTIDE SEQUENCE [LARGE SCALE GENOMIC DNA]</scope>
    <source>
        <strain evidence="2 3">KCTC 22033</strain>
    </source>
</reference>
<dbReference type="EMBL" id="CP051461">
    <property type="protein sequence ID" value="QJC54757.1"/>
    <property type="molecule type" value="Genomic_DNA"/>
</dbReference>
<evidence type="ECO:0000313" key="2">
    <source>
        <dbReference type="EMBL" id="QJC54757.1"/>
    </source>
</evidence>
<keyword evidence="1" id="KW-0472">Membrane</keyword>
<evidence type="ECO:0000256" key="1">
    <source>
        <dbReference type="SAM" id="Phobius"/>
    </source>
</evidence>
<gene>
    <name evidence="2" type="ORF">HC248_00019</name>
</gene>
<sequence>MSALSTVSGLASSHRNFFMLKYALLFSLLSLFAAGLGFGDIAMDISSVVNTADIAQTASALFLVMTLLFALLALGSSKTVNAVCK</sequence>
<organism evidence="2 3">
    <name type="scientific">Polaromonas vacuolata</name>
    <dbReference type="NCBI Taxonomy" id="37448"/>
    <lineage>
        <taxon>Bacteria</taxon>
        <taxon>Pseudomonadati</taxon>
        <taxon>Pseudomonadota</taxon>
        <taxon>Betaproteobacteria</taxon>
        <taxon>Burkholderiales</taxon>
        <taxon>Comamonadaceae</taxon>
        <taxon>Polaromonas</taxon>
    </lineage>
</organism>
<dbReference type="AlphaFoldDB" id="A0A6H2H4R0"/>
<evidence type="ECO:0000313" key="3">
    <source>
        <dbReference type="Proteomes" id="UP000502041"/>
    </source>
</evidence>
<protein>
    <submittedName>
        <fullName evidence="2">Uncharacterized protein</fullName>
    </submittedName>
</protein>
<name>A0A6H2H4R0_9BURK</name>